<evidence type="ECO:0000313" key="2">
    <source>
        <dbReference type="EMBL" id="KAK0067203.1"/>
    </source>
</evidence>
<name>A0AAD8FKE8_BIOPF</name>
<dbReference type="AlphaFoldDB" id="A0AAD8FKE8"/>
<feature type="region of interest" description="Disordered" evidence="1">
    <location>
        <begin position="121"/>
        <end position="158"/>
    </location>
</feature>
<reference evidence="2" key="1">
    <citation type="journal article" date="2023" name="PLoS Negl. Trop. Dis.">
        <title>A genome sequence for Biomphalaria pfeifferi, the major vector snail for the human-infecting parasite Schistosoma mansoni.</title>
        <authorList>
            <person name="Bu L."/>
            <person name="Lu L."/>
            <person name="Laidemitt M.R."/>
            <person name="Zhang S.M."/>
            <person name="Mutuku M."/>
            <person name="Mkoji G."/>
            <person name="Steinauer M."/>
            <person name="Loker E.S."/>
        </authorList>
    </citation>
    <scope>NUCLEOTIDE SEQUENCE</scope>
    <source>
        <strain evidence="2">KasaAsao</strain>
    </source>
</reference>
<comment type="caution">
    <text evidence="2">The sequence shown here is derived from an EMBL/GenBank/DDBJ whole genome shotgun (WGS) entry which is preliminary data.</text>
</comment>
<keyword evidence="3" id="KW-1185">Reference proteome</keyword>
<sequence length="158" mass="16343">MVSQAKEGLGLLVKKQLPVDSLVKENLPGQDCGCTNSDDGNAGDLSAVCVCVVGKTYLLDARLLAENDCGALDLVCNVAEGEPAAPLRGAETACPINGCVCENSTRHYLVVCQTATSSSQQQPGQLEKEKAAPEKNSVDGFVGNTFPAACGSHRSTST</sequence>
<protein>
    <submittedName>
        <fullName evidence="2">Uncharacterized protein</fullName>
    </submittedName>
</protein>
<evidence type="ECO:0000313" key="3">
    <source>
        <dbReference type="Proteomes" id="UP001233172"/>
    </source>
</evidence>
<reference evidence="2" key="2">
    <citation type="submission" date="2023-04" db="EMBL/GenBank/DDBJ databases">
        <authorList>
            <person name="Bu L."/>
            <person name="Lu L."/>
            <person name="Laidemitt M.R."/>
            <person name="Zhang S.M."/>
            <person name="Mutuku M."/>
            <person name="Mkoji G."/>
            <person name="Steinauer M."/>
            <person name="Loker E.S."/>
        </authorList>
    </citation>
    <scope>NUCLEOTIDE SEQUENCE</scope>
    <source>
        <strain evidence="2">KasaAsao</strain>
        <tissue evidence="2">Whole Snail</tissue>
    </source>
</reference>
<evidence type="ECO:0000256" key="1">
    <source>
        <dbReference type="SAM" id="MobiDB-lite"/>
    </source>
</evidence>
<dbReference type="Proteomes" id="UP001233172">
    <property type="component" value="Unassembled WGS sequence"/>
</dbReference>
<accession>A0AAD8FKE8</accession>
<organism evidence="2 3">
    <name type="scientific">Biomphalaria pfeifferi</name>
    <name type="common">Bloodfluke planorb</name>
    <name type="synonym">Freshwater snail</name>
    <dbReference type="NCBI Taxonomy" id="112525"/>
    <lineage>
        <taxon>Eukaryota</taxon>
        <taxon>Metazoa</taxon>
        <taxon>Spiralia</taxon>
        <taxon>Lophotrochozoa</taxon>
        <taxon>Mollusca</taxon>
        <taxon>Gastropoda</taxon>
        <taxon>Heterobranchia</taxon>
        <taxon>Euthyneura</taxon>
        <taxon>Panpulmonata</taxon>
        <taxon>Hygrophila</taxon>
        <taxon>Lymnaeoidea</taxon>
        <taxon>Planorbidae</taxon>
        <taxon>Biomphalaria</taxon>
    </lineage>
</organism>
<dbReference type="EMBL" id="JASAOG010000008">
    <property type="protein sequence ID" value="KAK0067203.1"/>
    <property type="molecule type" value="Genomic_DNA"/>
</dbReference>
<gene>
    <name evidence="2" type="ORF">Bpfe_003301</name>
</gene>
<feature type="compositionally biased region" description="Basic and acidic residues" evidence="1">
    <location>
        <begin position="126"/>
        <end position="137"/>
    </location>
</feature>
<proteinExistence type="predicted"/>